<keyword evidence="1" id="KW-0812">Transmembrane</keyword>
<evidence type="ECO:0000313" key="3">
    <source>
        <dbReference type="Proteomes" id="UP001431221"/>
    </source>
</evidence>
<evidence type="ECO:0000313" key="2">
    <source>
        <dbReference type="EMBL" id="MCK7615686.1"/>
    </source>
</evidence>
<proteinExistence type="predicted"/>
<comment type="caution">
    <text evidence="2">The sequence shown here is derived from an EMBL/GenBank/DDBJ whole genome shotgun (WGS) entry which is preliminary data.</text>
</comment>
<protein>
    <submittedName>
        <fullName evidence="2">Uncharacterized protein</fullName>
    </submittedName>
</protein>
<keyword evidence="1" id="KW-1133">Transmembrane helix</keyword>
<dbReference type="Proteomes" id="UP001431221">
    <property type="component" value="Unassembled WGS sequence"/>
</dbReference>
<keyword evidence="1" id="KW-0472">Membrane</keyword>
<sequence length="85" mass="9311">MQAILKQTHEGKTDGRWKGHLVLKIVAGLVFAAVALTWFWSTTAVEVFQAPALRFSDAFATVLVLMLLAFGCGAAFRLGQDRDDD</sequence>
<keyword evidence="3" id="KW-1185">Reference proteome</keyword>
<organism evidence="2 3">
    <name type="scientific">Roseibium sediminicola</name>
    <dbReference type="NCBI Taxonomy" id="2933272"/>
    <lineage>
        <taxon>Bacteria</taxon>
        <taxon>Pseudomonadati</taxon>
        <taxon>Pseudomonadota</taxon>
        <taxon>Alphaproteobacteria</taxon>
        <taxon>Hyphomicrobiales</taxon>
        <taxon>Stappiaceae</taxon>
        <taxon>Roseibium</taxon>
    </lineage>
</organism>
<feature type="transmembrane region" description="Helical" evidence="1">
    <location>
        <begin position="21"/>
        <end position="40"/>
    </location>
</feature>
<gene>
    <name evidence="2" type="ORF">M0H32_26290</name>
</gene>
<accession>A0ABT0H246</accession>
<dbReference type="RefSeq" id="WP_248159456.1">
    <property type="nucleotide sequence ID" value="NZ_JALNMJ010000029.1"/>
</dbReference>
<dbReference type="EMBL" id="JALNMJ010000029">
    <property type="protein sequence ID" value="MCK7615686.1"/>
    <property type="molecule type" value="Genomic_DNA"/>
</dbReference>
<name>A0ABT0H246_9HYPH</name>
<evidence type="ECO:0000256" key="1">
    <source>
        <dbReference type="SAM" id="Phobius"/>
    </source>
</evidence>
<reference evidence="2" key="1">
    <citation type="submission" date="2022-04" db="EMBL/GenBank/DDBJ databases">
        <title>Roseibium sp. CAU 1639 isolated from mud.</title>
        <authorList>
            <person name="Kim W."/>
        </authorList>
    </citation>
    <scope>NUCLEOTIDE SEQUENCE</scope>
    <source>
        <strain evidence="2">CAU 1639</strain>
    </source>
</reference>
<feature type="transmembrane region" description="Helical" evidence="1">
    <location>
        <begin position="60"/>
        <end position="79"/>
    </location>
</feature>